<evidence type="ECO:0000313" key="5">
    <source>
        <dbReference type="EMBL" id="GAT94398.1"/>
    </source>
</evidence>
<dbReference type="NCBIfam" id="TIGR00283">
    <property type="entry name" value="arch_pth2"/>
    <property type="match status" value="1"/>
</dbReference>
<protein>
    <recommendedName>
        <fullName evidence="1">peptidyl-tRNA hydrolase</fullName>
        <ecNumber evidence="1">3.1.1.29</ecNumber>
    </recommendedName>
</protein>
<dbReference type="PANTHER" id="PTHR12649:SF11">
    <property type="entry name" value="PEPTIDYL-TRNA HYDROLASE 2, MITOCHONDRIAL"/>
    <property type="match status" value="1"/>
</dbReference>
<accession>A0A5K1UU86</accession>
<dbReference type="EMBL" id="BDEQ01000001">
    <property type="protein sequence ID" value="GAT94398.1"/>
    <property type="molecule type" value="Genomic_DNA"/>
</dbReference>
<dbReference type="VEuPathDB" id="AmoebaDB:EHI8A_057360"/>
<dbReference type="InterPro" id="IPR002833">
    <property type="entry name" value="PTH2"/>
</dbReference>
<dbReference type="Gene3D" id="3.40.1490.10">
    <property type="entry name" value="Bit1"/>
    <property type="match status" value="1"/>
</dbReference>
<comment type="similarity">
    <text evidence="3">Belongs to the PTH2 family.</text>
</comment>
<dbReference type="PANTHER" id="PTHR12649">
    <property type="entry name" value="PEPTIDYL-TRNA HYDROLASE 2"/>
    <property type="match status" value="1"/>
</dbReference>
<name>A0A5K1UU86_ENTHI</name>
<dbReference type="Proteomes" id="UP000078387">
    <property type="component" value="Unassembled WGS sequence"/>
</dbReference>
<dbReference type="EC" id="3.1.1.29" evidence="1"/>
<dbReference type="GO" id="GO:0005829">
    <property type="term" value="C:cytosol"/>
    <property type="evidence" value="ECO:0007669"/>
    <property type="project" value="TreeGrafter"/>
</dbReference>
<comment type="catalytic activity">
    <reaction evidence="4">
        <text>an N-acyl-L-alpha-aminoacyl-tRNA + H2O = an N-acyl-L-amino acid + a tRNA + H(+)</text>
        <dbReference type="Rhea" id="RHEA:54448"/>
        <dbReference type="Rhea" id="RHEA-COMP:10123"/>
        <dbReference type="Rhea" id="RHEA-COMP:13883"/>
        <dbReference type="ChEBI" id="CHEBI:15377"/>
        <dbReference type="ChEBI" id="CHEBI:15378"/>
        <dbReference type="ChEBI" id="CHEBI:59874"/>
        <dbReference type="ChEBI" id="CHEBI:78442"/>
        <dbReference type="ChEBI" id="CHEBI:138191"/>
        <dbReference type="EC" id="3.1.1.29"/>
    </reaction>
</comment>
<dbReference type="Pfam" id="PF01981">
    <property type="entry name" value="PTH2"/>
    <property type="match status" value="1"/>
</dbReference>
<dbReference type="VEuPathDB" id="AmoebaDB:KM1_110670"/>
<dbReference type="GO" id="GO:0004045">
    <property type="term" value="F:peptidyl-tRNA hydrolase activity"/>
    <property type="evidence" value="ECO:0007669"/>
    <property type="project" value="UniProtKB-EC"/>
</dbReference>
<evidence type="ECO:0000313" key="6">
    <source>
        <dbReference type="Proteomes" id="UP000078387"/>
    </source>
</evidence>
<gene>
    <name evidence="5" type="ORF">CL6EHI_194250</name>
</gene>
<dbReference type="CDD" id="cd02430">
    <property type="entry name" value="PTH2"/>
    <property type="match status" value="1"/>
</dbReference>
<reference evidence="5 6" key="1">
    <citation type="submission" date="2016-05" db="EMBL/GenBank/DDBJ databases">
        <title>First whole genome sequencing of Entamoeba histolytica HM1:IMSS-clone-6.</title>
        <authorList>
            <person name="Mukherjee Avik.K."/>
            <person name="Izumyama S."/>
            <person name="Nakada-Tsukui K."/>
            <person name="Nozaki T."/>
        </authorList>
    </citation>
    <scope>NUCLEOTIDE SEQUENCE [LARGE SCALE GENOMIC DNA]</scope>
    <source>
        <strain evidence="5 6">HM1:IMSS clone 6</strain>
    </source>
</reference>
<dbReference type="SUPFAM" id="SSF102462">
    <property type="entry name" value="Peptidyl-tRNA hydrolase II"/>
    <property type="match status" value="1"/>
</dbReference>
<keyword evidence="2" id="KW-0378">Hydrolase</keyword>
<comment type="caution">
    <text evidence="5">The sequence shown here is derived from an EMBL/GenBank/DDBJ whole genome shotgun (WGS) entry which is preliminary data.</text>
</comment>
<dbReference type="VEuPathDB" id="AmoebaDB:EHI5A_089230"/>
<proteinExistence type="inferred from homology"/>
<sequence>MEYKMVLCVRNDIPMSIGKKCSQCAHAAIGCFQKAMEISPECIIEWENQGAKKVVVKIEDVKEFEVMKQTYEELGILYYEVVDAGRTEINPGTITVLGVGPGPTVLIDVVTGDKHLL</sequence>
<evidence type="ECO:0000256" key="3">
    <source>
        <dbReference type="ARBA" id="ARBA00038050"/>
    </source>
</evidence>
<evidence type="ECO:0000256" key="4">
    <source>
        <dbReference type="ARBA" id="ARBA00048707"/>
    </source>
</evidence>
<evidence type="ECO:0000256" key="2">
    <source>
        <dbReference type="ARBA" id="ARBA00022801"/>
    </source>
</evidence>
<dbReference type="OMA" id="RWENCAQ"/>
<dbReference type="VEuPathDB" id="AmoebaDB:EHI7A_055630"/>
<dbReference type="VEuPathDB" id="AmoebaDB:EHI_194250"/>
<dbReference type="PROSITE" id="PS51257">
    <property type="entry name" value="PROKAR_LIPOPROTEIN"/>
    <property type="match status" value="1"/>
</dbReference>
<dbReference type="InterPro" id="IPR023476">
    <property type="entry name" value="Pep_tRNA_hydro_II_dom_sf"/>
</dbReference>
<evidence type="ECO:0000256" key="1">
    <source>
        <dbReference type="ARBA" id="ARBA00013260"/>
    </source>
</evidence>
<dbReference type="AlphaFoldDB" id="A0A5K1UU86"/>
<dbReference type="FunFam" id="3.40.1490.10:FF:000001">
    <property type="entry name" value="Peptidyl-tRNA hydrolase 2"/>
    <property type="match status" value="1"/>
</dbReference>
<organism evidence="5 6">
    <name type="scientific">Entamoeba histolytica</name>
    <dbReference type="NCBI Taxonomy" id="5759"/>
    <lineage>
        <taxon>Eukaryota</taxon>
        <taxon>Amoebozoa</taxon>
        <taxon>Evosea</taxon>
        <taxon>Archamoebae</taxon>
        <taxon>Mastigamoebida</taxon>
        <taxon>Entamoebidae</taxon>
        <taxon>Entamoeba</taxon>
    </lineage>
</organism>